<dbReference type="Proteomes" id="UP000225706">
    <property type="component" value="Unassembled WGS sequence"/>
</dbReference>
<organism evidence="1 2">
    <name type="scientific">Stylophora pistillata</name>
    <name type="common">Smooth cauliflower coral</name>
    <dbReference type="NCBI Taxonomy" id="50429"/>
    <lineage>
        <taxon>Eukaryota</taxon>
        <taxon>Metazoa</taxon>
        <taxon>Cnidaria</taxon>
        <taxon>Anthozoa</taxon>
        <taxon>Hexacorallia</taxon>
        <taxon>Scleractinia</taxon>
        <taxon>Astrocoeniina</taxon>
        <taxon>Pocilloporidae</taxon>
        <taxon>Stylophora</taxon>
    </lineage>
</organism>
<proteinExistence type="predicted"/>
<protein>
    <submittedName>
        <fullName evidence="1">Uncharacterized protein</fullName>
    </submittedName>
</protein>
<dbReference type="AlphaFoldDB" id="A0A2B4R657"/>
<evidence type="ECO:0000313" key="1">
    <source>
        <dbReference type="EMBL" id="PFX11765.1"/>
    </source>
</evidence>
<reference evidence="2" key="1">
    <citation type="journal article" date="2017" name="bioRxiv">
        <title>Comparative analysis of the genomes of Stylophora pistillata and Acropora digitifera provides evidence for extensive differences between species of corals.</title>
        <authorList>
            <person name="Voolstra C.R."/>
            <person name="Li Y."/>
            <person name="Liew Y.J."/>
            <person name="Baumgarten S."/>
            <person name="Zoccola D."/>
            <person name="Flot J.-F."/>
            <person name="Tambutte S."/>
            <person name="Allemand D."/>
            <person name="Aranda M."/>
        </authorList>
    </citation>
    <scope>NUCLEOTIDE SEQUENCE [LARGE SCALE GENOMIC DNA]</scope>
</reference>
<comment type="caution">
    <text evidence="1">The sequence shown here is derived from an EMBL/GenBank/DDBJ whole genome shotgun (WGS) entry which is preliminary data.</text>
</comment>
<evidence type="ECO:0000313" key="2">
    <source>
        <dbReference type="Proteomes" id="UP000225706"/>
    </source>
</evidence>
<dbReference type="EMBL" id="LSMT01001918">
    <property type="protein sequence ID" value="PFX11765.1"/>
    <property type="molecule type" value="Genomic_DNA"/>
</dbReference>
<dbReference type="OrthoDB" id="5990275at2759"/>
<sequence length="251" mass="29386">MSSLDGLASKIVAKKKLQNLRKDIEKNEPKEIDMKILNPSDKSDWKMIKHFPKMSKEVKESFRKYLVGSEQEVYFWRGNADAIGWYYNKWRKKSEYVIVEWKVNRDLLYFWDSRDTYGMFLHQGLLYARLLQVHLNLDYLPSVSIVPIFGDNGKDVHPGLFYDYPDECKKWINDFSWHANAPVPVALPQHIYGRASLFNDDLLKELLINAVPVKKDEPLSSIFKENTKVGELLEALGHDARSLRIHLLKDK</sequence>
<gene>
    <name evidence="1" type="ORF">AWC38_SpisGene24395</name>
</gene>
<name>A0A2B4R657_STYPI</name>
<accession>A0A2B4R657</accession>
<keyword evidence="2" id="KW-1185">Reference proteome</keyword>